<dbReference type="EMBL" id="NBSK02000002">
    <property type="protein sequence ID" value="KAJ0220031.1"/>
    <property type="molecule type" value="Genomic_DNA"/>
</dbReference>
<evidence type="ECO:0000313" key="2">
    <source>
        <dbReference type="EMBL" id="KAJ0220031.1"/>
    </source>
</evidence>
<evidence type="ECO:0000313" key="3">
    <source>
        <dbReference type="Proteomes" id="UP000235145"/>
    </source>
</evidence>
<evidence type="ECO:0000256" key="1">
    <source>
        <dbReference type="SAM" id="MobiDB-lite"/>
    </source>
</evidence>
<dbReference type="Proteomes" id="UP000235145">
    <property type="component" value="Unassembled WGS sequence"/>
</dbReference>
<name>A0A9R1WCE8_LACSA</name>
<proteinExistence type="predicted"/>
<dbReference type="AlphaFoldDB" id="A0A9R1WCE8"/>
<sequence>MEINEEDWELVNDDGFVYKRLKRPRLDSTSASAVPPPDPAAEAKARTERKKKVLLKLKTKYQQEIHHWEHLSNTLKALQDRMQNQPSSTVLSDQTVSVLLENSSDSPFQDLTDTLLAQVEAQEATIREVSRLCDVAEALCNAEEQRLKQPFFDLPIWDPSPGELVTSLLEE</sequence>
<dbReference type="PANTHER" id="PTHR35737:SF1">
    <property type="entry name" value="CRYPTIC LOCI REGULATOR"/>
    <property type="match status" value="1"/>
</dbReference>
<dbReference type="OrthoDB" id="1930051at2759"/>
<keyword evidence="3" id="KW-1185">Reference proteome</keyword>
<reference evidence="2 3" key="1">
    <citation type="journal article" date="2017" name="Nat. Commun.">
        <title>Genome assembly with in vitro proximity ligation data and whole-genome triplication in lettuce.</title>
        <authorList>
            <person name="Reyes-Chin-Wo S."/>
            <person name="Wang Z."/>
            <person name="Yang X."/>
            <person name="Kozik A."/>
            <person name="Arikit S."/>
            <person name="Song C."/>
            <person name="Xia L."/>
            <person name="Froenicke L."/>
            <person name="Lavelle D.O."/>
            <person name="Truco M.J."/>
            <person name="Xia R."/>
            <person name="Zhu S."/>
            <person name="Xu C."/>
            <person name="Xu H."/>
            <person name="Xu X."/>
            <person name="Cox K."/>
            <person name="Korf I."/>
            <person name="Meyers B.C."/>
            <person name="Michelmore R.W."/>
        </authorList>
    </citation>
    <scope>NUCLEOTIDE SEQUENCE [LARGE SCALE GENOMIC DNA]</scope>
    <source>
        <strain evidence="3">cv. Salinas</strain>
        <tissue evidence="2">Seedlings</tissue>
    </source>
</reference>
<comment type="caution">
    <text evidence="2">The sequence shown here is derived from an EMBL/GenBank/DDBJ whole genome shotgun (WGS) entry which is preliminary data.</text>
</comment>
<organism evidence="2 3">
    <name type="scientific">Lactuca sativa</name>
    <name type="common">Garden lettuce</name>
    <dbReference type="NCBI Taxonomy" id="4236"/>
    <lineage>
        <taxon>Eukaryota</taxon>
        <taxon>Viridiplantae</taxon>
        <taxon>Streptophyta</taxon>
        <taxon>Embryophyta</taxon>
        <taxon>Tracheophyta</taxon>
        <taxon>Spermatophyta</taxon>
        <taxon>Magnoliopsida</taxon>
        <taxon>eudicotyledons</taxon>
        <taxon>Gunneridae</taxon>
        <taxon>Pentapetalae</taxon>
        <taxon>asterids</taxon>
        <taxon>campanulids</taxon>
        <taxon>Asterales</taxon>
        <taxon>Asteraceae</taxon>
        <taxon>Cichorioideae</taxon>
        <taxon>Cichorieae</taxon>
        <taxon>Lactucinae</taxon>
        <taxon>Lactuca</taxon>
    </lineage>
</organism>
<dbReference type="Gramene" id="rna-gnl|WGS:NBSK|LSAT_2X91160_mrna">
    <property type="protein sequence ID" value="cds-PLY77789.1"/>
    <property type="gene ID" value="gene-LSAT_2X91160"/>
</dbReference>
<dbReference type="PANTHER" id="PTHR35737">
    <property type="entry name" value="CRYPTIC LOCI REGULATOR"/>
    <property type="match status" value="1"/>
</dbReference>
<accession>A0A9R1WCE8</accession>
<feature type="region of interest" description="Disordered" evidence="1">
    <location>
        <begin position="26"/>
        <end position="47"/>
    </location>
</feature>
<protein>
    <submittedName>
        <fullName evidence="2">Uncharacterized protein</fullName>
    </submittedName>
</protein>
<gene>
    <name evidence="2" type="ORF">LSAT_V11C200084090</name>
</gene>